<proteinExistence type="predicted"/>
<dbReference type="GO" id="GO:0007155">
    <property type="term" value="P:cell adhesion"/>
    <property type="evidence" value="ECO:0007669"/>
    <property type="project" value="InterPro"/>
</dbReference>
<sequence>MFKFKSYGGIRVRIRHGKGIIALLFIAISFEAIADYAAQIVDPNTGYVIKLERDSELIPKPIVGSNGKNYYRIGNTMLIDSASKDVSVSGQVRCHGRQWGKKETNIPSDNAFHRLFMYAPMAGTHIEGKPAYQINSNLIMTVETNLMNWVNIDAAVCSNGFGGDVFPSGQFYSQFPIKLTFYIGERIIDGQLVINAMDLGGYVRAFTANRTVPPYDSWPINETTVPLRLAASQIHIDSLCTTTTSTGQAETVSLRHGKLNSLNYDSTVTEKIFYSCKFKSSTNIRLRLDYTKDSDPQKRLPLKSHLNSNDVIYSELTLTDEATGQTGQSLTLEIHQLDTIRVTSRIQGKNAVAGDYQGSAWLIATYD</sequence>
<evidence type="ECO:0000313" key="3">
    <source>
        <dbReference type="Proteomes" id="UP001057142"/>
    </source>
</evidence>
<evidence type="ECO:0000313" key="4">
    <source>
        <dbReference type="Proteomes" id="UP001222403"/>
    </source>
</evidence>
<keyword evidence="3" id="KW-1185">Reference proteome</keyword>
<dbReference type="Proteomes" id="UP001057142">
    <property type="component" value="Chromosome"/>
</dbReference>
<dbReference type="Proteomes" id="UP001222403">
    <property type="component" value="Chromosome"/>
</dbReference>
<organism evidence="2 4">
    <name type="scientific">Providencia vermicola</name>
    <dbReference type="NCBI Taxonomy" id="333965"/>
    <lineage>
        <taxon>Bacteria</taxon>
        <taxon>Pseudomonadati</taxon>
        <taxon>Pseudomonadota</taxon>
        <taxon>Gammaproteobacteria</taxon>
        <taxon>Enterobacterales</taxon>
        <taxon>Morganellaceae</taxon>
        <taxon>Providencia</taxon>
    </lineage>
</organism>
<evidence type="ECO:0000313" key="1">
    <source>
        <dbReference type="EMBL" id="USB38317.1"/>
    </source>
</evidence>
<gene>
    <name evidence="1" type="ORF">M5J11_07520</name>
    <name evidence="2" type="ORF">PG365_02355</name>
</gene>
<accession>A0AAX3S0K7</accession>
<dbReference type="Gene3D" id="2.60.40.1090">
    <property type="entry name" value="Fimbrial-type adhesion domain"/>
    <property type="match status" value="1"/>
</dbReference>
<dbReference type="EMBL" id="CP116222">
    <property type="protein sequence ID" value="WFC07253.1"/>
    <property type="molecule type" value="Genomic_DNA"/>
</dbReference>
<evidence type="ECO:0000313" key="2">
    <source>
        <dbReference type="EMBL" id="WFC07253.1"/>
    </source>
</evidence>
<dbReference type="EMBL" id="CP097327">
    <property type="protein sequence ID" value="USB38317.1"/>
    <property type="molecule type" value="Genomic_DNA"/>
</dbReference>
<reference evidence="2" key="2">
    <citation type="submission" date="2023-01" db="EMBL/GenBank/DDBJ databases">
        <title>The prevalence of carbapenem-resistant bacteria in aquaculture in China and the genetic diversity of carbapenem-resistant genes.</title>
        <authorList>
            <person name="Wen R."/>
        </authorList>
    </citation>
    <scope>NUCLEOTIDE SEQUENCE</scope>
    <source>
        <strain evidence="2">PVA41-chromosome</strain>
    </source>
</reference>
<name>A0AAX3S0K7_9GAMM</name>
<reference evidence="1" key="1">
    <citation type="journal article" date="2022" name="Front. Microbiol.">
        <title>Identification of a novel aminoglycoside O-nucleotidyltransferase AadA33 in Providencia vermicola.</title>
        <authorList>
            <person name="Feng C."/>
            <person name="Gao M."/>
            <person name="Jiang W."/>
            <person name="Shi W."/>
            <person name="Li A."/>
            <person name="Liu S."/>
            <person name="Zhang L."/>
            <person name="Zhang X."/>
            <person name="Li Q."/>
            <person name="Lin H."/>
            <person name="Lu J."/>
            <person name="Li K."/>
            <person name="Zhang H."/>
            <person name="Hu Y."/>
            <person name="Bao Q."/>
            <person name="Lin X."/>
        </authorList>
    </citation>
    <scope>NUCLEOTIDE SEQUENCE</scope>
    <source>
        <strain evidence="1">P13</strain>
    </source>
</reference>
<dbReference type="InterPro" id="IPR036937">
    <property type="entry name" value="Adhesion_dom_fimbrial_sf"/>
</dbReference>
<dbReference type="AlphaFoldDB" id="A0AAX3S0K7"/>
<dbReference type="RefSeq" id="WP_249999761.1">
    <property type="nucleotide sequence ID" value="NZ_CAXOHT010000007.1"/>
</dbReference>
<protein>
    <submittedName>
        <fullName evidence="2">Adhesin</fullName>
    </submittedName>
</protein>
<dbReference type="GO" id="GO:0009289">
    <property type="term" value="C:pilus"/>
    <property type="evidence" value="ECO:0007669"/>
    <property type="project" value="InterPro"/>
</dbReference>